<evidence type="ECO:0000256" key="2">
    <source>
        <dbReference type="SAM" id="Phobius"/>
    </source>
</evidence>
<dbReference type="EMBL" id="FOLI01000001">
    <property type="protein sequence ID" value="SFB79801.1"/>
    <property type="molecule type" value="Genomic_DNA"/>
</dbReference>
<feature type="region of interest" description="Disordered" evidence="1">
    <location>
        <begin position="1"/>
        <end position="41"/>
    </location>
</feature>
<evidence type="ECO:0008006" key="5">
    <source>
        <dbReference type="Google" id="ProtNLM"/>
    </source>
</evidence>
<keyword evidence="2" id="KW-0812">Transmembrane</keyword>
<feature type="compositionally biased region" description="Polar residues" evidence="1">
    <location>
        <begin position="7"/>
        <end position="17"/>
    </location>
</feature>
<keyword evidence="2" id="KW-1133">Transmembrane helix</keyword>
<sequence length="285" mass="31902">MNEEPQMDNQSTESTESAENKLPVAAQNFFSRSRRREEKEQVADKEVKPYAKLPAVQAYTMPVITLALTAIWWIKPMLNGTLTNRLTFEQVWPLLAYSVFCAAAIALEIVERFEKKDWRIYAFLAASLVVLFSSSLRNRFEILVLLLLLILVLAILPFPMVQLQNGLGLVALASLVTFSVPVCVAFLANNYVDQTFLNGSWTFFYASLFYLTALFLPKSQGRLLGLLTGGLYVGRLLVFHSFGPASILALILAAGVYTLSFIRPLTYRYQPMVAMLALLLSVLAL</sequence>
<evidence type="ECO:0000313" key="3">
    <source>
        <dbReference type="EMBL" id="SFB79801.1"/>
    </source>
</evidence>
<keyword evidence="4" id="KW-1185">Reference proteome</keyword>
<keyword evidence="2" id="KW-0472">Membrane</keyword>
<feature type="transmembrane region" description="Helical" evidence="2">
    <location>
        <begin position="167"/>
        <end position="188"/>
    </location>
</feature>
<gene>
    <name evidence="3" type="ORF">SAMN05660453_0197</name>
</gene>
<proteinExistence type="predicted"/>
<feature type="transmembrane region" description="Helical" evidence="2">
    <location>
        <begin position="118"/>
        <end position="136"/>
    </location>
</feature>
<name>A0A1I1DY19_9LACO</name>
<feature type="transmembrane region" description="Helical" evidence="2">
    <location>
        <begin position="200"/>
        <end position="216"/>
    </location>
</feature>
<feature type="transmembrane region" description="Helical" evidence="2">
    <location>
        <begin position="94"/>
        <end position="111"/>
    </location>
</feature>
<feature type="transmembrane region" description="Helical" evidence="2">
    <location>
        <begin position="142"/>
        <end position="160"/>
    </location>
</feature>
<dbReference type="RefSeq" id="WP_091501157.1">
    <property type="nucleotide sequence ID" value="NZ_FOLI01000001.1"/>
</dbReference>
<accession>A0A1I1DY19</accession>
<evidence type="ECO:0000256" key="1">
    <source>
        <dbReference type="SAM" id="MobiDB-lite"/>
    </source>
</evidence>
<feature type="transmembrane region" description="Helical" evidence="2">
    <location>
        <begin position="55"/>
        <end position="74"/>
    </location>
</feature>
<dbReference type="AlphaFoldDB" id="A0A1I1DY19"/>
<evidence type="ECO:0000313" key="4">
    <source>
        <dbReference type="Proteomes" id="UP000199376"/>
    </source>
</evidence>
<reference evidence="3 4" key="1">
    <citation type="submission" date="2016-10" db="EMBL/GenBank/DDBJ databases">
        <authorList>
            <person name="de Groot N.N."/>
        </authorList>
    </citation>
    <scope>NUCLEOTIDE SEQUENCE [LARGE SCALE GENOMIC DNA]</scope>
    <source>
        <strain evidence="3 4">DSM 19113</strain>
    </source>
</reference>
<dbReference type="Proteomes" id="UP000199376">
    <property type="component" value="Unassembled WGS sequence"/>
</dbReference>
<protein>
    <recommendedName>
        <fullName evidence="5">YwiC-like protein</fullName>
    </recommendedName>
</protein>
<organism evidence="3 4">
    <name type="scientific">Fructobacillus durionis</name>
    <dbReference type="NCBI Taxonomy" id="283737"/>
    <lineage>
        <taxon>Bacteria</taxon>
        <taxon>Bacillati</taxon>
        <taxon>Bacillota</taxon>
        <taxon>Bacilli</taxon>
        <taxon>Lactobacillales</taxon>
        <taxon>Lactobacillaceae</taxon>
        <taxon>Fructobacillus</taxon>
    </lineage>
</organism>
<feature type="transmembrane region" description="Helical" evidence="2">
    <location>
        <begin position="237"/>
        <end position="261"/>
    </location>
</feature>
<dbReference type="OrthoDB" id="2152118at2"/>